<sequence>FRLSPPQEIPSSRHGKDGNTKYMTTNWGELSAKAIITKLKAKKEVKYSRRYHCHYSEIEVVLGKRSVKLFKRSAALREYAQTA</sequence>
<evidence type="ECO:0000313" key="3">
    <source>
        <dbReference type="Proteomes" id="UP001487296"/>
    </source>
</evidence>
<protein>
    <submittedName>
        <fullName evidence="2">Uncharacterized protein</fullName>
    </submittedName>
</protein>
<gene>
    <name evidence="2" type="ORF">AAAT34_07750</name>
</gene>
<dbReference type="Proteomes" id="UP001487296">
    <property type="component" value="Unassembled WGS sequence"/>
</dbReference>
<accession>A0ABV1FRG8</accession>
<comment type="caution">
    <text evidence="2">The sequence shown here is derived from an EMBL/GenBank/DDBJ whole genome shotgun (WGS) entry which is preliminary data.</text>
</comment>
<organism evidence="2 3">
    <name type="scientific">Hallella faecis</name>
    <dbReference type="NCBI Taxonomy" id="2841596"/>
    <lineage>
        <taxon>Bacteria</taxon>
        <taxon>Pseudomonadati</taxon>
        <taxon>Bacteroidota</taxon>
        <taxon>Bacteroidia</taxon>
        <taxon>Bacteroidales</taxon>
        <taxon>Prevotellaceae</taxon>
        <taxon>Hallella</taxon>
    </lineage>
</organism>
<dbReference type="EMBL" id="JBBNFP010000028">
    <property type="protein sequence ID" value="MEQ2486948.1"/>
    <property type="molecule type" value="Genomic_DNA"/>
</dbReference>
<reference evidence="2 3" key="1">
    <citation type="submission" date="2024-04" db="EMBL/GenBank/DDBJ databases">
        <title>Human intestinal bacterial collection.</title>
        <authorList>
            <person name="Pauvert C."/>
            <person name="Hitch T.C.A."/>
            <person name="Clavel T."/>
        </authorList>
    </citation>
    <scope>NUCLEOTIDE SEQUENCE [LARGE SCALE GENOMIC DNA]</scope>
    <source>
        <strain evidence="2 3">CLA-AA-H145</strain>
    </source>
</reference>
<evidence type="ECO:0000256" key="1">
    <source>
        <dbReference type="SAM" id="MobiDB-lite"/>
    </source>
</evidence>
<feature type="non-terminal residue" evidence="2">
    <location>
        <position position="1"/>
    </location>
</feature>
<feature type="region of interest" description="Disordered" evidence="1">
    <location>
        <begin position="1"/>
        <end position="21"/>
    </location>
</feature>
<proteinExistence type="predicted"/>
<keyword evidence="3" id="KW-1185">Reference proteome</keyword>
<name>A0ABV1FRG8_9BACT</name>
<evidence type="ECO:0000313" key="2">
    <source>
        <dbReference type="EMBL" id="MEQ2486948.1"/>
    </source>
</evidence>